<organism evidence="3 4">
    <name type="scientific">Crassostrea virginica</name>
    <name type="common">Eastern oyster</name>
    <dbReference type="NCBI Taxonomy" id="6565"/>
    <lineage>
        <taxon>Eukaryota</taxon>
        <taxon>Metazoa</taxon>
        <taxon>Spiralia</taxon>
        <taxon>Lophotrochozoa</taxon>
        <taxon>Mollusca</taxon>
        <taxon>Bivalvia</taxon>
        <taxon>Autobranchia</taxon>
        <taxon>Pteriomorphia</taxon>
        <taxon>Ostreida</taxon>
        <taxon>Ostreoidea</taxon>
        <taxon>Ostreidae</taxon>
        <taxon>Crassostrea</taxon>
    </lineage>
</organism>
<accession>A0A8B8DXY3</accession>
<dbReference type="InterPro" id="IPR049012">
    <property type="entry name" value="Mutator_transp_dom"/>
</dbReference>
<keyword evidence="1" id="KW-0472">Membrane</keyword>
<evidence type="ECO:0000313" key="4">
    <source>
        <dbReference type="RefSeq" id="XP_022331846.1"/>
    </source>
</evidence>
<evidence type="ECO:0000259" key="2">
    <source>
        <dbReference type="Pfam" id="PF20700"/>
    </source>
</evidence>
<dbReference type="Proteomes" id="UP000694844">
    <property type="component" value="Chromosome 4"/>
</dbReference>
<feature type="domain" description="Mutator-like transposase" evidence="2">
    <location>
        <begin position="94"/>
        <end position="227"/>
    </location>
</feature>
<feature type="transmembrane region" description="Helical" evidence="1">
    <location>
        <begin position="303"/>
        <end position="322"/>
    </location>
</feature>
<proteinExistence type="predicted"/>
<reference evidence="4" key="1">
    <citation type="submission" date="2025-08" db="UniProtKB">
        <authorList>
            <consortium name="RefSeq"/>
        </authorList>
    </citation>
    <scope>IDENTIFICATION</scope>
    <source>
        <tissue evidence="4">Whole sample</tissue>
    </source>
</reference>
<keyword evidence="3" id="KW-1185">Reference proteome</keyword>
<dbReference type="RefSeq" id="XP_022331846.1">
    <property type="nucleotide sequence ID" value="XM_022476138.1"/>
</dbReference>
<evidence type="ECO:0000256" key="1">
    <source>
        <dbReference type="SAM" id="Phobius"/>
    </source>
</evidence>
<gene>
    <name evidence="4" type="primary">LOC111129676</name>
</gene>
<feature type="transmembrane region" description="Helical" evidence="1">
    <location>
        <begin position="268"/>
        <end position="291"/>
    </location>
</feature>
<protein>
    <submittedName>
        <fullName evidence="4">Uncharacterized protein LOC111129676</fullName>
    </submittedName>
</protein>
<dbReference type="KEGG" id="cvn:111129676"/>
<sequence length="340" mass="37939">MTRSRNRLDSGRFCKRSRRDHREKRLRNLSTVLHNDSSTSAAGSDFIHLEHSYQSPEEPNSGVGNSFDDVNDLFFSGKLKPLDSSRFLIDLHTLCSNMKCDKCTRSVLLDDAIGVLPSGVSGYLIVKCQSCSCFIRAAMDKTHSGRGEHHTGPKVFDVNTKLATAMYHIGIGPTQLNNFLSVINLPIPASKTIQRRCDEVGSTLEKLATESTNKALQKELELSTEGLSVSPLSENVDSLPTQSSADQTMDSAILHPALGSSSVRSNEVIILINKLIVYWFVKYSLLTMYNILYWTVRNPFSKYASKCVTSLINICSYIMLVFSSKNPVYKTFCDRLFLNI</sequence>
<dbReference type="AlphaFoldDB" id="A0A8B8DXY3"/>
<dbReference type="OrthoDB" id="7698403at2759"/>
<evidence type="ECO:0000313" key="3">
    <source>
        <dbReference type="Proteomes" id="UP000694844"/>
    </source>
</evidence>
<dbReference type="Pfam" id="PF20700">
    <property type="entry name" value="Mutator"/>
    <property type="match status" value="1"/>
</dbReference>
<keyword evidence="1" id="KW-1133">Transmembrane helix</keyword>
<keyword evidence="1" id="KW-0812">Transmembrane</keyword>
<dbReference type="GeneID" id="111129676"/>
<name>A0A8B8DXY3_CRAVI</name>